<dbReference type="PANTHER" id="PTHR46148">
    <property type="entry name" value="CHROMO DOMAIN-CONTAINING PROTEIN"/>
    <property type="match status" value="1"/>
</dbReference>
<evidence type="ECO:0000313" key="4">
    <source>
        <dbReference type="Proteomes" id="UP000053144"/>
    </source>
</evidence>
<dbReference type="PANTHER" id="PTHR46148:SF52">
    <property type="entry name" value="OS04G0603800 PROTEIN"/>
    <property type="match status" value="1"/>
</dbReference>
<keyword evidence="1" id="KW-0472">Membrane</keyword>
<sequence length="237" mass="27723">MTHYANRKRMDTKIKEGDWVFLKIRPHRQTSMHTHLHPKLSARYYGPFLVEKQLGPVVFRLQLPTTSRIHPIFHVSQLKLAIGDHSVEGQLPTELQVDNPMYTPLKVLERRNQLQQGEEIPQVLIQWQDDGLDGATWEEEQYIRQQFPDFNLEDKVDLGEEGNVRPLKVYMRRILELRLDLLASGGREASLGESEIPVFIFSYHYRGNINTYTYIFLILLSVCEYYLLLFGSLHKGT</sequence>
<dbReference type="InterPro" id="IPR056924">
    <property type="entry name" value="SH3_Tf2-1"/>
</dbReference>
<evidence type="ECO:0000256" key="1">
    <source>
        <dbReference type="SAM" id="Phobius"/>
    </source>
</evidence>
<dbReference type="Proteomes" id="UP000053144">
    <property type="component" value="Chromosome 3"/>
</dbReference>
<evidence type="ECO:0000313" key="3">
    <source>
        <dbReference type="EMBL" id="KOM38622.1"/>
    </source>
</evidence>
<feature type="domain" description="Tf2-1-like SH3-like" evidence="2">
    <location>
        <begin position="17"/>
        <end position="79"/>
    </location>
</feature>
<dbReference type="SUPFAM" id="SSF54160">
    <property type="entry name" value="Chromo domain-like"/>
    <property type="match status" value="1"/>
</dbReference>
<dbReference type="OMA" id="YANTHRK"/>
<organism evidence="3 4">
    <name type="scientific">Phaseolus angularis</name>
    <name type="common">Azuki bean</name>
    <name type="synonym">Vigna angularis</name>
    <dbReference type="NCBI Taxonomy" id="3914"/>
    <lineage>
        <taxon>Eukaryota</taxon>
        <taxon>Viridiplantae</taxon>
        <taxon>Streptophyta</taxon>
        <taxon>Embryophyta</taxon>
        <taxon>Tracheophyta</taxon>
        <taxon>Spermatophyta</taxon>
        <taxon>Magnoliopsida</taxon>
        <taxon>eudicotyledons</taxon>
        <taxon>Gunneridae</taxon>
        <taxon>Pentapetalae</taxon>
        <taxon>rosids</taxon>
        <taxon>fabids</taxon>
        <taxon>Fabales</taxon>
        <taxon>Fabaceae</taxon>
        <taxon>Papilionoideae</taxon>
        <taxon>50 kb inversion clade</taxon>
        <taxon>NPAAA clade</taxon>
        <taxon>indigoferoid/millettioid clade</taxon>
        <taxon>Phaseoleae</taxon>
        <taxon>Vigna</taxon>
    </lineage>
</organism>
<reference evidence="4" key="1">
    <citation type="journal article" date="2015" name="Proc. Natl. Acad. Sci. U.S.A.">
        <title>Genome sequencing of adzuki bean (Vigna angularis) provides insight into high starch and low fat accumulation and domestication.</title>
        <authorList>
            <person name="Yang K."/>
            <person name="Tian Z."/>
            <person name="Chen C."/>
            <person name="Luo L."/>
            <person name="Zhao B."/>
            <person name="Wang Z."/>
            <person name="Yu L."/>
            <person name="Li Y."/>
            <person name="Sun Y."/>
            <person name="Li W."/>
            <person name="Chen Y."/>
            <person name="Li Y."/>
            <person name="Zhang Y."/>
            <person name="Ai D."/>
            <person name="Zhao J."/>
            <person name="Shang C."/>
            <person name="Ma Y."/>
            <person name="Wu B."/>
            <person name="Wang M."/>
            <person name="Gao L."/>
            <person name="Sun D."/>
            <person name="Zhang P."/>
            <person name="Guo F."/>
            <person name="Wang W."/>
            <person name="Li Y."/>
            <person name="Wang J."/>
            <person name="Varshney R.K."/>
            <person name="Wang J."/>
            <person name="Ling H.Q."/>
            <person name="Wan P."/>
        </authorList>
    </citation>
    <scope>NUCLEOTIDE SEQUENCE</scope>
    <source>
        <strain evidence="4">cv. Jingnong 6</strain>
    </source>
</reference>
<gene>
    <name evidence="3" type="ORF">LR48_Vigan03g200400</name>
</gene>
<dbReference type="AlphaFoldDB" id="A0A0L9U7M0"/>
<feature type="transmembrane region" description="Helical" evidence="1">
    <location>
        <begin position="212"/>
        <end position="233"/>
    </location>
</feature>
<evidence type="ECO:0000259" key="2">
    <source>
        <dbReference type="Pfam" id="PF24626"/>
    </source>
</evidence>
<protein>
    <recommendedName>
        <fullName evidence="2">Tf2-1-like SH3-like domain-containing protein</fullName>
    </recommendedName>
</protein>
<accession>A0A0L9U7M0</accession>
<name>A0A0L9U7M0_PHAAN</name>
<dbReference type="EMBL" id="CM003373">
    <property type="protein sequence ID" value="KOM38622.1"/>
    <property type="molecule type" value="Genomic_DNA"/>
</dbReference>
<dbReference type="InterPro" id="IPR016197">
    <property type="entry name" value="Chromo-like_dom_sf"/>
</dbReference>
<proteinExistence type="predicted"/>
<dbReference type="STRING" id="3914.A0A0L9U7M0"/>
<keyword evidence="1" id="KW-1133">Transmembrane helix</keyword>
<keyword evidence="1" id="KW-0812">Transmembrane</keyword>
<dbReference type="Gramene" id="KOM38622">
    <property type="protein sequence ID" value="KOM38622"/>
    <property type="gene ID" value="LR48_Vigan03g200400"/>
</dbReference>
<dbReference type="Pfam" id="PF24626">
    <property type="entry name" value="SH3_Tf2-1"/>
    <property type="match status" value="1"/>
</dbReference>